<evidence type="ECO:0000259" key="10">
    <source>
        <dbReference type="Pfam" id="PF09976"/>
    </source>
</evidence>
<organism evidence="11 12">
    <name type="scientific">Piscinibacter koreensis</name>
    <dbReference type="NCBI Taxonomy" id="2742824"/>
    <lineage>
        <taxon>Bacteria</taxon>
        <taxon>Pseudomonadati</taxon>
        <taxon>Pseudomonadota</taxon>
        <taxon>Betaproteobacteria</taxon>
        <taxon>Burkholderiales</taxon>
        <taxon>Sphaerotilaceae</taxon>
        <taxon>Piscinibacter</taxon>
    </lineage>
</organism>
<dbReference type="AlphaFoldDB" id="A0A7Y6NN88"/>
<dbReference type="Proteomes" id="UP000529637">
    <property type="component" value="Unassembled WGS sequence"/>
</dbReference>
<evidence type="ECO:0000256" key="2">
    <source>
        <dbReference type="ARBA" id="ARBA00022475"/>
    </source>
</evidence>
<comment type="subcellular location">
    <subcellularLocation>
        <location evidence="1">Cell membrane</location>
        <topology evidence="1">Single-pass type II membrane protein</topology>
    </subcellularLocation>
</comment>
<proteinExistence type="inferred from homology"/>
<accession>A0A7Y6NN88</accession>
<gene>
    <name evidence="11" type="ORF">HQN59_10525</name>
</gene>
<dbReference type="InterPro" id="IPR018704">
    <property type="entry name" value="SecYEG/CpoB_TPR"/>
</dbReference>
<evidence type="ECO:0000256" key="4">
    <source>
        <dbReference type="ARBA" id="ARBA00022989"/>
    </source>
</evidence>
<sequence length="223" mass="24452">MATHLDLEEQEQLDQLKAFWKQYGNLISWIVIAAVAAYAAWSGWNYWQRDQAVKAGAMYDELSRAAQAGDAERASRVFEDLKSRYPGTVFTQQAALMAAQAQADKGQPDAARATLTWVADNAAEPEYRTIARLRLAGLLLDEKKYDEALRVLDEAKAPNFAGLVADRRGDVFRAQGKDNSARSSYLAAWQAIDERVAYRRLVEAKLGALGVTPPAAAASGASK</sequence>
<dbReference type="PIRSF" id="PIRSF006170">
    <property type="entry name" value="YfgM"/>
    <property type="match status" value="1"/>
</dbReference>
<dbReference type="GO" id="GO:0005886">
    <property type="term" value="C:plasma membrane"/>
    <property type="evidence" value="ECO:0007669"/>
    <property type="project" value="UniProtKB-SubCell"/>
</dbReference>
<dbReference type="RefSeq" id="WP_176068920.1">
    <property type="nucleotide sequence ID" value="NZ_JABWMJ010000004.1"/>
</dbReference>
<feature type="transmembrane region" description="Helical" evidence="9">
    <location>
        <begin position="26"/>
        <end position="44"/>
    </location>
</feature>
<keyword evidence="4 9" id="KW-1133">Transmembrane helix</keyword>
<dbReference type="EMBL" id="JABWMJ010000004">
    <property type="protein sequence ID" value="NUZ06194.1"/>
    <property type="molecule type" value="Genomic_DNA"/>
</dbReference>
<dbReference type="SUPFAM" id="SSF48452">
    <property type="entry name" value="TPR-like"/>
    <property type="match status" value="1"/>
</dbReference>
<dbReference type="PANTHER" id="PTHR38035:SF1">
    <property type="entry name" value="ANCILLARY SECYEG TRANSLOCON SUBUNIT"/>
    <property type="match status" value="1"/>
</dbReference>
<dbReference type="Pfam" id="PF09976">
    <property type="entry name" value="TPR_21"/>
    <property type="match status" value="1"/>
</dbReference>
<comment type="similarity">
    <text evidence="7">Belongs to the YfgM family.</text>
</comment>
<keyword evidence="5 9" id="KW-0472">Membrane</keyword>
<evidence type="ECO:0000256" key="1">
    <source>
        <dbReference type="ARBA" id="ARBA00004401"/>
    </source>
</evidence>
<keyword evidence="3 9" id="KW-0812">Transmembrane</keyword>
<evidence type="ECO:0000313" key="12">
    <source>
        <dbReference type="Proteomes" id="UP000529637"/>
    </source>
</evidence>
<keyword evidence="6" id="KW-0143">Chaperone</keyword>
<protein>
    <recommendedName>
        <fullName evidence="8">Ancillary SecYEG translocon subunit</fullName>
    </recommendedName>
</protein>
<dbReference type="InterPro" id="IPR026039">
    <property type="entry name" value="YfgM"/>
</dbReference>
<dbReference type="GO" id="GO:0044877">
    <property type="term" value="F:protein-containing complex binding"/>
    <property type="evidence" value="ECO:0007669"/>
    <property type="project" value="InterPro"/>
</dbReference>
<evidence type="ECO:0000256" key="8">
    <source>
        <dbReference type="ARBA" id="ARBA00024235"/>
    </source>
</evidence>
<dbReference type="InterPro" id="IPR011990">
    <property type="entry name" value="TPR-like_helical_dom_sf"/>
</dbReference>
<evidence type="ECO:0000256" key="9">
    <source>
        <dbReference type="SAM" id="Phobius"/>
    </source>
</evidence>
<evidence type="ECO:0000256" key="7">
    <source>
        <dbReference type="ARBA" id="ARBA00024197"/>
    </source>
</evidence>
<evidence type="ECO:0000256" key="3">
    <source>
        <dbReference type="ARBA" id="ARBA00022692"/>
    </source>
</evidence>
<evidence type="ECO:0000256" key="5">
    <source>
        <dbReference type="ARBA" id="ARBA00023136"/>
    </source>
</evidence>
<dbReference type="PANTHER" id="PTHR38035">
    <property type="entry name" value="UPF0070 PROTEIN YFGM"/>
    <property type="match status" value="1"/>
</dbReference>
<comment type="caution">
    <text evidence="11">The sequence shown here is derived from an EMBL/GenBank/DDBJ whole genome shotgun (WGS) entry which is preliminary data.</text>
</comment>
<evidence type="ECO:0000256" key="6">
    <source>
        <dbReference type="ARBA" id="ARBA00023186"/>
    </source>
</evidence>
<reference evidence="11 12" key="1">
    <citation type="submission" date="2020-06" db="EMBL/GenBank/DDBJ databases">
        <title>Schlegella sp. ID0723 isolated from air conditioner.</title>
        <authorList>
            <person name="Kim D.Y."/>
            <person name="Kim D.-U."/>
        </authorList>
    </citation>
    <scope>NUCLEOTIDE SEQUENCE [LARGE SCALE GENOMIC DNA]</scope>
    <source>
        <strain evidence="11 12">ID0723</strain>
    </source>
</reference>
<keyword evidence="12" id="KW-1185">Reference proteome</keyword>
<feature type="domain" description="Ancillary SecYEG translocon subunit/Cell division coordinator CpoB TPR" evidence="10">
    <location>
        <begin position="17"/>
        <end position="210"/>
    </location>
</feature>
<keyword evidence="2" id="KW-1003">Cell membrane</keyword>
<evidence type="ECO:0000313" key="11">
    <source>
        <dbReference type="EMBL" id="NUZ06194.1"/>
    </source>
</evidence>
<dbReference type="Gene3D" id="1.25.40.10">
    <property type="entry name" value="Tetratricopeptide repeat domain"/>
    <property type="match status" value="1"/>
</dbReference>
<name>A0A7Y6NN88_9BURK</name>